<reference evidence="2" key="2">
    <citation type="submission" date="2021-01" db="EMBL/GenBank/DDBJ databases">
        <title>Genome Sequencing of Type Strains.</title>
        <authorList>
            <person name="Lemaire J.F."/>
            <person name="Inderbitzin P."/>
            <person name="Collins S.B."/>
            <person name="Wespe N."/>
            <person name="Knight-Connoni V."/>
        </authorList>
    </citation>
    <scope>NUCLEOTIDE SEQUENCE</scope>
    <source>
        <strain evidence="2">DSM 14562</strain>
    </source>
</reference>
<evidence type="ECO:0000313" key="4">
    <source>
        <dbReference type="Proteomes" id="UP000704529"/>
    </source>
</evidence>
<protein>
    <submittedName>
        <fullName evidence="2">Uncharacterized protein</fullName>
    </submittedName>
</protein>
<dbReference type="RefSeq" id="WP_184107157.1">
    <property type="nucleotide sequence ID" value="NZ_JACHNX010000046.1"/>
</dbReference>
<dbReference type="EMBL" id="JAFHKU010000063">
    <property type="protein sequence ID" value="MBN3556774.1"/>
    <property type="molecule type" value="Genomic_DNA"/>
</dbReference>
<sequence>MSTTTLSDAYEVVTDFHKAILEELVEEQARSAAAYGAILAKFTEAAKSGVVYQCAQQCANQSGYNYQLAMLRQQMGLDQPMQMAPVANA</sequence>
<dbReference type="Proteomes" id="UP000704529">
    <property type="component" value="Unassembled WGS sequence"/>
</dbReference>
<comment type="caution">
    <text evidence="2">The sequence shown here is derived from an EMBL/GenBank/DDBJ whole genome shotgun (WGS) entry which is preliminary data.</text>
</comment>
<keyword evidence="3" id="KW-1185">Reference proteome</keyword>
<dbReference type="EMBL" id="JACHNX010000046">
    <property type="protein sequence ID" value="MBB4611709.1"/>
    <property type="molecule type" value="Genomic_DNA"/>
</dbReference>
<name>A0AA40ZW70_9SPHN</name>
<evidence type="ECO:0000313" key="3">
    <source>
        <dbReference type="Proteomes" id="UP000584663"/>
    </source>
</evidence>
<gene>
    <name evidence="1" type="ORF">GGQ89_003966</name>
    <name evidence="2" type="ORF">JYA60_00750</name>
</gene>
<accession>A0AA40ZW70</accession>
<evidence type="ECO:0000313" key="1">
    <source>
        <dbReference type="EMBL" id="MBB4611709.1"/>
    </source>
</evidence>
<evidence type="ECO:0000313" key="2">
    <source>
        <dbReference type="EMBL" id="MBN3556774.1"/>
    </source>
</evidence>
<dbReference type="AlphaFoldDB" id="A0AA40ZW70"/>
<dbReference type="Proteomes" id="UP000584663">
    <property type="component" value="Unassembled WGS sequence"/>
</dbReference>
<reference evidence="1 3" key="1">
    <citation type="submission" date="2020-08" db="EMBL/GenBank/DDBJ databases">
        <title>Genomic Encyclopedia of Type Strains, Phase IV (KMG-IV): sequencing the most valuable type-strain genomes for metagenomic binning, comparative biology and taxonomic classification.</title>
        <authorList>
            <person name="Goeker M."/>
        </authorList>
    </citation>
    <scope>NUCLEOTIDE SEQUENCE [LARGE SCALE GENOMIC DNA]</scope>
    <source>
        <strain evidence="1 3">DSM 14562</strain>
    </source>
</reference>
<proteinExistence type="predicted"/>
<organism evidence="2 4">
    <name type="scientific">Sphingomonas yabuuchiae</name>
    <dbReference type="NCBI Taxonomy" id="172044"/>
    <lineage>
        <taxon>Bacteria</taxon>
        <taxon>Pseudomonadati</taxon>
        <taxon>Pseudomonadota</taxon>
        <taxon>Alphaproteobacteria</taxon>
        <taxon>Sphingomonadales</taxon>
        <taxon>Sphingomonadaceae</taxon>
        <taxon>Sphingomonas</taxon>
    </lineage>
</organism>